<proteinExistence type="predicted"/>
<dbReference type="Proteomes" id="UP001234178">
    <property type="component" value="Unassembled WGS sequence"/>
</dbReference>
<organism evidence="1 2">
    <name type="scientific">Daphnia magna</name>
    <dbReference type="NCBI Taxonomy" id="35525"/>
    <lineage>
        <taxon>Eukaryota</taxon>
        <taxon>Metazoa</taxon>
        <taxon>Ecdysozoa</taxon>
        <taxon>Arthropoda</taxon>
        <taxon>Crustacea</taxon>
        <taxon>Branchiopoda</taxon>
        <taxon>Diplostraca</taxon>
        <taxon>Cladocera</taxon>
        <taxon>Anomopoda</taxon>
        <taxon>Daphniidae</taxon>
        <taxon>Daphnia</taxon>
    </lineage>
</organism>
<sequence length="96" mass="11338">MKRIKTARRCIQGYDDTQGHSQGRKDYLELLEKIHPMWTWFFTLKINSYIFSIKQYKYSYQHISPVLVSHVLWSTQTHDVGNTASYGKIKMGPNLL</sequence>
<accession>A0ABR0AJS1</accession>
<comment type="caution">
    <text evidence="1">The sequence shown here is derived from an EMBL/GenBank/DDBJ whole genome shotgun (WGS) entry which is preliminary data.</text>
</comment>
<evidence type="ECO:0000313" key="1">
    <source>
        <dbReference type="EMBL" id="KAK4025376.1"/>
    </source>
</evidence>
<evidence type="ECO:0000313" key="2">
    <source>
        <dbReference type="Proteomes" id="UP001234178"/>
    </source>
</evidence>
<gene>
    <name evidence="1" type="ORF">OUZ56_014449</name>
</gene>
<keyword evidence="2" id="KW-1185">Reference proteome</keyword>
<protein>
    <submittedName>
        <fullName evidence="1">Uncharacterized protein</fullName>
    </submittedName>
</protein>
<name>A0ABR0AJS1_9CRUS</name>
<reference evidence="1 2" key="1">
    <citation type="journal article" date="2023" name="Nucleic Acids Res.">
        <title>The hologenome of Daphnia magna reveals possible DNA methylation and microbiome-mediated evolution of the host genome.</title>
        <authorList>
            <person name="Chaturvedi A."/>
            <person name="Li X."/>
            <person name="Dhandapani V."/>
            <person name="Marshall H."/>
            <person name="Kissane S."/>
            <person name="Cuenca-Cambronero M."/>
            <person name="Asole G."/>
            <person name="Calvet F."/>
            <person name="Ruiz-Romero M."/>
            <person name="Marangio P."/>
            <person name="Guigo R."/>
            <person name="Rago D."/>
            <person name="Mirbahai L."/>
            <person name="Eastwood N."/>
            <person name="Colbourne J.K."/>
            <person name="Zhou J."/>
            <person name="Mallon E."/>
            <person name="Orsini L."/>
        </authorList>
    </citation>
    <scope>NUCLEOTIDE SEQUENCE [LARGE SCALE GENOMIC DNA]</scope>
    <source>
        <strain evidence="1">LRV0_1</strain>
    </source>
</reference>
<dbReference type="EMBL" id="JAOYFB010000038">
    <property type="protein sequence ID" value="KAK4025376.1"/>
    <property type="molecule type" value="Genomic_DNA"/>
</dbReference>